<accession>A0ACC0ULB4</accession>
<feature type="non-terminal residue" evidence="1">
    <location>
        <position position="1"/>
    </location>
</feature>
<comment type="caution">
    <text evidence="1">The sequence shown here is derived from an EMBL/GenBank/DDBJ whole genome shotgun (WGS) entry which is preliminary data.</text>
</comment>
<name>A0ACC0ULB4_9AGAM</name>
<feature type="non-terminal residue" evidence="1">
    <location>
        <position position="87"/>
    </location>
</feature>
<keyword evidence="2" id="KW-1185">Reference proteome</keyword>
<evidence type="ECO:0000313" key="2">
    <source>
        <dbReference type="Proteomes" id="UP001207468"/>
    </source>
</evidence>
<evidence type="ECO:0000313" key="1">
    <source>
        <dbReference type="EMBL" id="KAI9512443.1"/>
    </source>
</evidence>
<sequence>RQHQRIAMQLLSLKAIQGYSSVFYYETHILPRSMYHQTKKGVLPISPVNFIGQCHVLLAVTILFATWTGSTLDPLTEHALAIATELM</sequence>
<proteinExistence type="predicted"/>
<gene>
    <name evidence="1" type="ORF">F5148DRAFT_964078</name>
</gene>
<dbReference type="Proteomes" id="UP001207468">
    <property type="component" value="Unassembled WGS sequence"/>
</dbReference>
<reference evidence="1" key="1">
    <citation type="submission" date="2021-03" db="EMBL/GenBank/DDBJ databases">
        <title>Evolutionary priming and transition to the ectomycorrhizal habit in an iconic lineage of mushroom-forming fungi: is preadaptation a requirement?</title>
        <authorList>
            <consortium name="DOE Joint Genome Institute"/>
            <person name="Looney B.P."/>
            <person name="Miyauchi S."/>
            <person name="Morin E."/>
            <person name="Drula E."/>
            <person name="Courty P.E."/>
            <person name="Chicoki N."/>
            <person name="Fauchery L."/>
            <person name="Kohler A."/>
            <person name="Kuo A."/>
            <person name="LaButti K."/>
            <person name="Pangilinan J."/>
            <person name="Lipzen A."/>
            <person name="Riley R."/>
            <person name="Andreopoulos W."/>
            <person name="He G."/>
            <person name="Johnson J."/>
            <person name="Barry K.W."/>
            <person name="Grigoriev I.V."/>
            <person name="Nagy L."/>
            <person name="Hibbett D."/>
            <person name="Henrissat B."/>
            <person name="Matheny P.B."/>
            <person name="Labbe J."/>
            <person name="Martin A.F."/>
        </authorList>
    </citation>
    <scope>NUCLEOTIDE SEQUENCE</scope>
    <source>
        <strain evidence="1">BPL698</strain>
    </source>
</reference>
<organism evidence="1 2">
    <name type="scientific">Russula earlei</name>
    <dbReference type="NCBI Taxonomy" id="71964"/>
    <lineage>
        <taxon>Eukaryota</taxon>
        <taxon>Fungi</taxon>
        <taxon>Dikarya</taxon>
        <taxon>Basidiomycota</taxon>
        <taxon>Agaricomycotina</taxon>
        <taxon>Agaricomycetes</taxon>
        <taxon>Russulales</taxon>
        <taxon>Russulaceae</taxon>
        <taxon>Russula</taxon>
    </lineage>
</organism>
<protein>
    <submittedName>
        <fullName evidence="1">Uncharacterized protein</fullName>
    </submittedName>
</protein>
<dbReference type="EMBL" id="JAGFNK010000009">
    <property type="protein sequence ID" value="KAI9512443.1"/>
    <property type="molecule type" value="Genomic_DNA"/>
</dbReference>